<evidence type="ECO:0008006" key="3">
    <source>
        <dbReference type="Google" id="ProtNLM"/>
    </source>
</evidence>
<evidence type="ECO:0000313" key="1">
    <source>
        <dbReference type="EnsemblPlants" id="cds.evm.model.02.1391"/>
    </source>
</evidence>
<dbReference type="Gramene" id="evm.model.02.1391">
    <property type="protein sequence ID" value="cds.evm.model.02.1391"/>
    <property type="gene ID" value="evm.TU.02.1391"/>
</dbReference>
<dbReference type="SUPFAM" id="SSF53098">
    <property type="entry name" value="Ribonuclease H-like"/>
    <property type="match status" value="1"/>
</dbReference>
<sequence length="87" mass="9339">MRVWDRHKGDAIEEVLMAAIIGQNTVEGTIKINVDGATFEANNSYGTGFIARDPNGAVMFATSSHSMGLSNASFAEMISIKEALRFG</sequence>
<organism evidence="1 2">
    <name type="scientific">Cannabis sativa</name>
    <name type="common">Hemp</name>
    <name type="synonym">Marijuana</name>
    <dbReference type="NCBI Taxonomy" id="3483"/>
    <lineage>
        <taxon>Eukaryota</taxon>
        <taxon>Viridiplantae</taxon>
        <taxon>Streptophyta</taxon>
        <taxon>Embryophyta</taxon>
        <taxon>Tracheophyta</taxon>
        <taxon>Spermatophyta</taxon>
        <taxon>Magnoliopsida</taxon>
        <taxon>eudicotyledons</taxon>
        <taxon>Gunneridae</taxon>
        <taxon>Pentapetalae</taxon>
        <taxon>rosids</taxon>
        <taxon>fabids</taxon>
        <taxon>Rosales</taxon>
        <taxon>Cannabaceae</taxon>
        <taxon>Cannabis</taxon>
    </lineage>
</organism>
<reference evidence="1" key="2">
    <citation type="submission" date="2021-03" db="UniProtKB">
        <authorList>
            <consortium name="EnsemblPlants"/>
        </authorList>
    </citation>
    <scope>IDENTIFICATION</scope>
</reference>
<dbReference type="EMBL" id="UZAU01000187">
    <property type="status" value="NOT_ANNOTATED_CDS"/>
    <property type="molecule type" value="Genomic_DNA"/>
</dbReference>
<name>A0A803NTF8_CANSA</name>
<evidence type="ECO:0000313" key="2">
    <source>
        <dbReference type="Proteomes" id="UP000596661"/>
    </source>
</evidence>
<dbReference type="EnsemblPlants" id="evm.model.02.1391">
    <property type="protein sequence ID" value="cds.evm.model.02.1391"/>
    <property type="gene ID" value="evm.TU.02.1391"/>
</dbReference>
<keyword evidence="2" id="KW-1185">Reference proteome</keyword>
<reference evidence="1" key="1">
    <citation type="submission" date="2018-11" db="EMBL/GenBank/DDBJ databases">
        <authorList>
            <person name="Grassa J C."/>
        </authorList>
    </citation>
    <scope>NUCLEOTIDE SEQUENCE [LARGE SCALE GENOMIC DNA]</scope>
</reference>
<accession>A0A803NTF8</accession>
<dbReference type="Proteomes" id="UP000596661">
    <property type="component" value="Chromosome 2"/>
</dbReference>
<dbReference type="InterPro" id="IPR012337">
    <property type="entry name" value="RNaseH-like_sf"/>
</dbReference>
<protein>
    <recommendedName>
        <fullName evidence="3">RNase H type-1 domain-containing protein</fullName>
    </recommendedName>
</protein>
<proteinExistence type="predicted"/>
<dbReference type="AlphaFoldDB" id="A0A803NTF8"/>